<comment type="caution">
    <text evidence="6">The sequence shown here is derived from an EMBL/GenBank/DDBJ whole genome shotgun (WGS) entry which is preliminary data.</text>
</comment>
<dbReference type="InterPro" id="IPR012334">
    <property type="entry name" value="Pectin_lyas_fold"/>
</dbReference>
<sequence length="422" mass="46430">MYSLLRYGVALSVALLSLTANAGLQAQLDALEPGATFELPPEQISSLAIRVPGVTVSCHPDTVIDPGGQGNAVDIVAEEVTFSGCAVRNWGSNLNELDAGIFVAREARGAVVADNRLQGPAFGVWLDATPDVTVRNNTIRGDASMRPNDRGNGIHLYNTTGALIEGNDIRQTRDGIYIETANHNVIRGNVMADLRYGIHYMYSMDNLLENNVTRNTRTGYALMQSKRLRVINNRSVNDENYGILMNFITQSELRGNVVTGVSQGRTGGVVIDGAEGKAVFIYNSLYNVFEGNLFADSNIGIHLTAGSEDNEVFGNAFVNNQRQVKYVATRTQEWSEDGRGNYWSDYLGWDRNQDGVGDVPYEPNDNVDRLLWKYPEAKILMFSPAVDTLRWVQDAFPVVKDAGVADSYPLMRIPADLKPEIR</sequence>
<evidence type="ECO:0000256" key="1">
    <source>
        <dbReference type="ARBA" id="ARBA00004906"/>
    </source>
</evidence>
<feature type="signal peptide" evidence="4">
    <location>
        <begin position="1"/>
        <end position="22"/>
    </location>
</feature>
<dbReference type="SMART" id="SM00722">
    <property type="entry name" value="CASH"/>
    <property type="match status" value="2"/>
</dbReference>
<accession>A0A0J7JE29</accession>
<dbReference type="OrthoDB" id="9767990at2"/>
<protein>
    <submittedName>
        <fullName evidence="6">Nitrous oxide reductase family maturation protein NosD</fullName>
    </submittedName>
</protein>
<name>A0A0J7JE29_9GAMM</name>
<evidence type="ECO:0000256" key="4">
    <source>
        <dbReference type="SAM" id="SignalP"/>
    </source>
</evidence>
<reference evidence="6 7" key="1">
    <citation type="submission" date="2015-06" db="EMBL/GenBank/DDBJ databases">
        <title>Marinobacter subterrani, a genetically tractable neutrophilic iron-oxidizing strain isolated from the Soudan Iron Mine.</title>
        <authorList>
            <person name="Bonis B.M."/>
            <person name="Gralnick J.A."/>
        </authorList>
    </citation>
    <scope>NUCLEOTIDE SEQUENCE [LARGE SCALE GENOMIC DNA]</scope>
    <source>
        <strain evidence="6 7">JG233</strain>
    </source>
</reference>
<keyword evidence="4" id="KW-0732">Signal</keyword>
<dbReference type="NCBIfam" id="TIGR04247">
    <property type="entry name" value="NosD_copper_fam"/>
    <property type="match status" value="1"/>
</dbReference>
<dbReference type="InterPro" id="IPR011050">
    <property type="entry name" value="Pectin_lyase_fold/virulence"/>
</dbReference>
<dbReference type="Proteomes" id="UP000036102">
    <property type="component" value="Unassembled WGS sequence"/>
</dbReference>
<evidence type="ECO:0000256" key="2">
    <source>
        <dbReference type="ARBA" id="ARBA00022737"/>
    </source>
</evidence>
<dbReference type="InterPro" id="IPR006633">
    <property type="entry name" value="Carb-bd_sugar_hydrolysis-dom"/>
</dbReference>
<keyword evidence="2" id="KW-0677">Repeat</keyword>
<feature type="chain" id="PRO_5005289718" evidence="4">
    <location>
        <begin position="23"/>
        <end position="422"/>
    </location>
</feature>
<dbReference type="AlphaFoldDB" id="A0A0J7JE29"/>
<feature type="domain" description="Carbohydrate-binding/sugar hydrolysis" evidence="5">
    <location>
        <begin position="31"/>
        <end position="179"/>
    </location>
</feature>
<gene>
    <name evidence="6" type="ORF">Msub_12328</name>
</gene>
<evidence type="ECO:0000313" key="7">
    <source>
        <dbReference type="Proteomes" id="UP000036102"/>
    </source>
</evidence>
<evidence type="ECO:0000313" key="6">
    <source>
        <dbReference type="EMBL" id="KMQ76119.1"/>
    </source>
</evidence>
<organism evidence="6 7">
    <name type="scientific">Marinobacter subterrani</name>
    <dbReference type="NCBI Taxonomy" id="1658765"/>
    <lineage>
        <taxon>Bacteria</taxon>
        <taxon>Pseudomonadati</taxon>
        <taxon>Pseudomonadota</taxon>
        <taxon>Gammaproteobacteria</taxon>
        <taxon>Pseudomonadales</taxon>
        <taxon>Marinobacteraceae</taxon>
        <taxon>Marinobacter</taxon>
    </lineage>
</organism>
<comment type="pathway">
    <text evidence="1">Protein modification; protein ubiquitination.</text>
</comment>
<feature type="domain" description="Carbohydrate-binding/sugar hydrolysis" evidence="5">
    <location>
        <begin position="185"/>
        <end position="359"/>
    </location>
</feature>
<evidence type="ECO:0000256" key="3">
    <source>
        <dbReference type="ARBA" id="ARBA00022786"/>
    </source>
</evidence>
<dbReference type="PANTHER" id="PTHR22990">
    <property type="entry name" value="F-BOX ONLY PROTEIN"/>
    <property type="match status" value="1"/>
</dbReference>
<dbReference type="PATRIC" id="fig|1658765.3.peg.2343"/>
<evidence type="ECO:0000259" key="5">
    <source>
        <dbReference type="SMART" id="SM00722"/>
    </source>
</evidence>
<dbReference type="InterPro" id="IPR007742">
    <property type="entry name" value="NosD_dom"/>
</dbReference>
<dbReference type="SUPFAM" id="SSF51126">
    <property type="entry name" value="Pectin lyase-like"/>
    <property type="match status" value="1"/>
</dbReference>
<dbReference type="RefSeq" id="WP_048496136.1">
    <property type="nucleotide sequence ID" value="NZ_LFBU01000001.1"/>
</dbReference>
<proteinExistence type="predicted"/>
<dbReference type="InterPro" id="IPR006626">
    <property type="entry name" value="PbH1"/>
</dbReference>
<dbReference type="Pfam" id="PF05048">
    <property type="entry name" value="NosD"/>
    <property type="match status" value="1"/>
</dbReference>
<dbReference type="Gene3D" id="2.160.20.10">
    <property type="entry name" value="Single-stranded right-handed beta-helix, Pectin lyase-like"/>
    <property type="match status" value="1"/>
</dbReference>
<dbReference type="NCBIfam" id="TIGR03804">
    <property type="entry name" value="para_beta_helix"/>
    <property type="match status" value="3"/>
</dbReference>
<dbReference type="InterPro" id="IPR051550">
    <property type="entry name" value="SCF-Subunits/Alg-Epimerases"/>
</dbReference>
<dbReference type="SMART" id="SM00710">
    <property type="entry name" value="PbH1"/>
    <property type="match status" value="9"/>
</dbReference>
<keyword evidence="7" id="KW-1185">Reference proteome</keyword>
<dbReference type="PANTHER" id="PTHR22990:SF15">
    <property type="entry name" value="F-BOX ONLY PROTEIN 10"/>
    <property type="match status" value="1"/>
</dbReference>
<dbReference type="InterPro" id="IPR022441">
    <property type="entry name" value="Para_beta_helix_rpt-2"/>
</dbReference>
<dbReference type="InterPro" id="IPR026464">
    <property type="entry name" value="NosD_copper_fam"/>
</dbReference>
<dbReference type="STRING" id="1658765.Msub_12328"/>
<keyword evidence="3" id="KW-0833">Ubl conjugation pathway</keyword>
<dbReference type="EMBL" id="LFBU01000001">
    <property type="protein sequence ID" value="KMQ76119.1"/>
    <property type="molecule type" value="Genomic_DNA"/>
</dbReference>